<name>A0AAE0C1U5_9CHLO</name>
<dbReference type="Proteomes" id="UP001190700">
    <property type="component" value="Unassembled WGS sequence"/>
</dbReference>
<organism evidence="1 2">
    <name type="scientific">Cymbomonas tetramitiformis</name>
    <dbReference type="NCBI Taxonomy" id="36881"/>
    <lineage>
        <taxon>Eukaryota</taxon>
        <taxon>Viridiplantae</taxon>
        <taxon>Chlorophyta</taxon>
        <taxon>Pyramimonadophyceae</taxon>
        <taxon>Pyramimonadales</taxon>
        <taxon>Pyramimonadaceae</taxon>
        <taxon>Cymbomonas</taxon>
    </lineage>
</organism>
<evidence type="ECO:0000313" key="2">
    <source>
        <dbReference type="Proteomes" id="UP001190700"/>
    </source>
</evidence>
<dbReference type="EMBL" id="LGRX02030199">
    <property type="protein sequence ID" value="KAK3245990.1"/>
    <property type="molecule type" value="Genomic_DNA"/>
</dbReference>
<keyword evidence="2" id="KW-1185">Reference proteome</keyword>
<protein>
    <submittedName>
        <fullName evidence="1">Uncharacterized protein</fullName>
    </submittedName>
</protein>
<reference evidence="1 2" key="1">
    <citation type="journal article" date="2015" name="Genome Biol. Evol.">
        <title>Comparative Genomics of a Bacterivorous Green Alga Reveals Evolutionary Causalities and Consequences of Phago-Mixotrophic Mode of Nutrition.</title>
        <authorList>
            <person name="Burns J.A."/>
            <person name="Paasch A."/>
            <person name="Narechania A."/>
            <person name="Kim E."/>
        </authorList>
    </citation>
    <scope>NUCLEOTIDE SEQUENCE [LARGE SCALE GENOMIC DNA]</scope>
    <source>
        <strain evidence="1 2">PLY_AMNH</strain>
    </source>
</reference>
<dbReference type="AlphaFoldDB" id="A0AAE0C1U5"/>
<accession>A0AAE0C1U5</accession>
<proteinExistence type="predicted"/>
<sequence>MVAIRSNTSATPRRRSLAIYFDDAATRHALTPNTPAATAAPVENSTAAVFVATVNTLARDRFDASVAKHVIRQCFPEKRALFSGNEHGAAVLFAKLVSTIKEAFVNENSLFATLFDLEDVTTRVRAEANKLLFSTLELIYDPTSPATDWLEASVEASPHGGKRVLLETACMLLDAGTPFQGTSELLRSRFLAHIDPHTDIINFNPALASAKRKNTLDTEEIKGLFIDALDKVFYAAVVNRLTLTDQRAALDLNTIQLWARQCYASNVKAGVAGGLSAARSSPWTPR</sequence>
<evidence type="ECO:0000313" key="1">
    <source>
        <dbReference type="EMBL" id="KAK3245990.1"/>
    </source>
</evidence>
<comment type="caution">
    <text evidence="1">The sequence shown here is derived from an EMBL/GenBank/DDBJ whole genome shotgun (WGS) entry which is preliminary data.</text>
</comment>
<gene>
    <name evidence="1" type="ORF">CYMTET_44458</name>
</gene>